<organism evidence="3 4">
    <name type="scientific">Clostridium boliviensis</name>
    <dbReference type="NCBI Taxonomy" id="318465"/>
    <lineage>
        <taxon>Bacteria</taxon>
        <taxon>Bacillati</taxon>
        <taxon>Bacillota</taxon>
        <taxon>Clostridia</taxon>
        <taxon>Eubacteriales</taxon>
        <taxon>Clostridiaceae</taxon>
        <taxon>Clostridium</taxon>
    </lineage>
</organism>
<dbReference type="PANTHER" id="PTHR23088:SF27">
    <property type="entry name" value="DEAMINATED GLUTATHIONE AMIDASE"/>
    <property type="match status" value="1"/>
</dbReference>
<name>A0ABU4GLZ6_9CLOT</name>
<comment type="similarity">
    <text evidence="1">Belongs to the carbon-nitrogen hydrolase superfamily. NIT1/NIT2 family.</text>
</comment>
<dbReference type="Gene3D" id="3.60.110.10">
    <property type="entry name" value="Carbon-nitrogen hydrolase"/>
    <property type="match status" value="1"/>
</dbReference>
<keyword evidence="3" id="KW-0378">Hydrolase</keyword>
<dbReference type="GO" id="GO:0016787">
    <property type="term" value="F:hydrolase activity"/>
    <property type="evidence" value="ECO:0007669"/>
    <property type="project" value="UniProtKB-KW"/>
</dbReference>
<dbReference type="SUPFAM" id="SSF56317">
    <property type="entry name" value="Carbon-nitrogen hydrolase"/>
    <property type="match status" value="1"/>
</dbReference>
<evidence type="ECO:0000313" key="3">
    <source>
        <dbReference type="EMBL" id="MDW2798647.1"/>
    </source>
</evidence>
<accession>A0ABU4GLZ6</accession>
<protein>
    <submittedName>
        <fullName evidence="3">Carbon-nitrogen hydrolase family protein</fullName>
    </submittedName>
</protein>
<dbReference type="InterPro" id="IPR036526">
    <property type="entry name" value="C-N_Hydrolase_sf"/>
</dbReference>
<comment type="caution">
    <text evidence="3">The sequence shown here is derived from an EMBL/GenBank/DDBJ whole genome shotgun (WGS) entry which is preliminary data.</text>
</comment>
<keyword evidence="4" id="KW-1185">Reference proteome</keyword>
<dbReference type="RefSeq" id="WP_318064859.1">
    <property type="nucleotide sequence ID" value="NZ_JAWONS010000216.1"/>
</dbReference>
<evidence type="ECO:0000259" key="2">
    <source>
        <dbReference type="PROSITE" id="PS50263"/>
    </source>
</evidence>
<feature type="domain" description="CN hydrolase" evidence="2">
    <location>
        <begin position="1"/>
        <end position="238"/>
    </location>
</feature>
<evidence type="ECO:0000256" key="1">
    <source>
        <dbReference type="ARBA" id="ARBA00010613"/>
    </source>
</evidence>
<gene>
    <name evidence="3" type="ORF">RZO55_13775</name>
</gene>
<dbReference type="PANTHER" id="PTHR23088">
    <property type="entry name" value="NITRILASE-RELATED"/>
    <property type="match status" value="1"/>
</dbReference>
<sequence length="261" mass="29677">MKIGVYQFGSTGCINNNLNTIIKAINKAADQNVRILVFHECALCGYPPLENRIKEINESDLNEALRKIADMAGICKLYVGVGTVRFEGDKRFNSLILFDDRGRQAGHYDKTALWGWDSENFQRGKNIGILEVDDLKIGFRICFDIRFPESFRELYKNGVDLCFVSFSDTSIVDDEVRYNIIKSHLLTRAVENVMTVVSVNSISNFQTAPTAVFDHNGIVIKESNKNKEELLVYEFVKPSISFGMKGRIENNRYYMNGEIVT</sequence>
<dbReference type="CDD" id="cd07197">
    <property type="entry name" value="nitrilase"/>
    <property type="match status" value="1"/>
</dbReference>
<reference evidence="3 4" key="1">
    <citation type="submission" date="2023-10" db="EMBL/GenBank/DDBJ databases">
        <title>A novel Glycoside Hydrolase 43-Like Enzyme from Clostrdium boliviensis is an Endo-xylanase, and a Candidate for Xylooligosaccharides Production from Different Xylan Substrates.</title>
        <authorList>
            <person name="Alvarez M.T."/>
            <person name="Rocabado-Villegas L.R."/>
            <person name="Salas-Veizaga D.M."/>
            <person name="Linares-Pasten J.A."/>
            <person name="Gudmundsdottir E.E."/>
            <person name="Hreggvidsson G.O."/>
            <person name="Adlercreutz P."/>
            <person name="Nordberg Karlsson E."/>
        </authorList>
    </citation>
    <scope>NUCLEOTIDE SEQUENCE [LARGE SCALE GENOMIC DNA]</scope>
    <source>
        <strain evidence="3 4">E-1</strain>
    </source>
</reference>
<dbReference type="Pfam" id="PF00795">
    <property type="entry name" value="CN_hydrolase"/>
    <property type="match status" value="1"/>
</dbReference>
<dbReference type="EMBL" id="JAWONS010000216">
    <property type="protein sequence ID" value="MDW2798647.1"/>
    <property type="molecule type" value="Genomic_DNA"/>
</dbReference>
<dbReference type="PROSITE" id="PS50263">
    <property type="entry name" value="CN_HYDROLASE"/>
    <property type="match status" value="1"/>
</dbReference>
<dbReference type="Proteomes" id="UP001276854">
    <property type="component" value="Unassembled WGS sequence"/>
</dbReference>
<evidence type="ECO:0000313" key="4">
    <source>
        <dbReference type="Proteomes" id="UP001276854"/>
    </source>
</evidence>
<proteinExistence type="inferred from homology"/>
<dbReference type="InterPro" id="IPR003010">
    <property type="entry name" value="C-N_Hydrolase"/>
</dbReference>